<accession>A0A517MYR3</accession>
<evidence type="ECO:0000313" key="3">
    <source>
        <dbReference type="EMBL" id="QDT00023.1"/>
    </source>
</evidence>
<keyword evidence="4" id="KW-1185">Reference proteome</keyword>
<keyword evidence="1" id="KW-0812">Transmembrane</keyword>
<evidence type="ECO:0000259" key="2">
    <source>
        <dbReference type="Pfam" id="PF00487"/>
    </source>
</evidence>
<feature type="transmembrane region" description="Helical" evidence="1">
    <location>
        <begin position="157"/>
        <end position="175"/>
    </location>
</feature>
<protein>
    <submittedName>
        <fullName evidence="3">Fatty acid desaturase</fullName>
    </submittedName>
</protein>
<evidence type="ECO:0000256" key="1">
    <source>
        <dbReference type="SAM" id="Phobius"/>
    </source>
</evidence>
<feature type="transmembrane region" description="Helical" evidence="1">
    <location>
        <begin position="181"/>
        <end position="203"/>
    </location>
</feature>
<feature type="transmembrane region" description="Helical" evidence="1">
    <location>
        <begin position="49"/>
        <end position="67"/>
    </location>
</feature>
<gene>
    <name evidence="3" type="ORF">HG15A2_33580</name>
</gene>
<proteinExistence type="predicted"/>
<sequence length="271" mass="30970">MCKPDQSLRKPRLADLGDDLLELTLWQQVRAILLPLGSFAAYWPLAYSGHWVLAVLSLMVLSFTTYGSTSHDLVHRNLGLPPWLNQLLLSIVEVLALRSGHAYQAAHLHHHARYPHSDDIEADASRMTFLRALWEGVIFQARICKWAWKHAPGQRRWIAIEGAVVTCSVVASLLATEFTLIPFAYVVLMVAGSWIIPLITSYLPHDAHGDSEIEQTRRYRGTLIRLLSFDHLYHLEHHMYPAVPHVKWRILAGRLDPWLDKAGVQSIRLWF</sequence>
<dbReference type="Pfam" id="PF00487">
    <property type="entry name" value="FA_desaturase"/>
    <property type="match status" value="1"/>
</dbReference>
<organism evidence="3 4">
    <name type="scientific">Adhaeretor mobilis</name>
    <dbReference type="NCBI Taxonomy" id="1930276"/>
    <lineage>
        <taxon>Bacteria</taxon>
        <taxon>Pseudomonadati</taxon>
        <taxon>Planctomycetota</taxon>
        <taxon>Planctomycetia</taxon>
        <taxon>Pirellulales</taxon>
        <taxon>Lacipirellulaceae</taxon>
        <taxon>Adhaeretor</taxon>
    </lineage>
</organism>
<dbReference type="RefSeq" id="WP_145061224.1">
    <property type="nucleotide sequence ID" value="NZ_CP036263.1"/>
</dbReference>
<dbReference type="KEGG" id="amob:HG15A2_33580"/>
<evidence type="ECO:0000313" key="4">
    <source>
        <dbReference type="Proteomes" id="UP000319852"/>
    </source>
</evidence>
<dbReference type="Proteomes" id="UP000319852">
    <property type="component" value="Chromosome"/>
</dbReference>
<dbReference type="GO" id="GO:0006629">
    <property type="term" value="P:lipid metabolic process"/>
    <property type="evidence" value="ECO:0007669"/>
    <property type="project" value="InterPro"/>
</dbReference>
<dbReference type="EMBL" id="CP036263">
    <property type="protein sequence ID" value="QDT00023.1"/>
    <property type="molecule type" value="Genomic_DNA"/>
</dbReference>
<keyword evidence="1" id="KW-1133">Transmembrane helix</keyword>
<name>A0A517MYR3_9BACT</name>
<keyword evidence="1" id="KW-0472">Membrane</keyword>
<dbReference type="AlphaFoldDB" id="A0A517MYR3"/>
<reference evidence="3 4" key="1">
    <citation type="submission" date="2019-02" db="EMBL/GenBank/DDBJ databases">
        <title>Deep-cultivation of Planctomycetes and their phenomic and genomic characterization uncovers novel biology.</title>
        <authorList>
            <person name="Wiegand S."/>
            <person name="Jogler M."/>
            <person name="Boedeker C."/>
            <person name="Pinto D."/>
            <person name="Vollmers J."/>
            <person name="Rivas-Marin E."/>
            <person name="Kohn T."/>
            <person name="Peeters S.H."/>
            <person name="Heuer A."/>
            <person name="Rast P."/>
            <person name="Oberbeckmann S."/>
            <person name="Bunk B."/>
            <person name="Jeske O."/>
            <person name="Meyerdierks A."/>
            <person name="Storesund J.E."/>
            <person name="Kallscheuer N."/>
            <person name="Luecker S."/>
            <person name="Lage O.M."/>
            <person name="Pohl T."/>
            <person name="Merkel B.J."/>
            <person name="Hornburger P."/>
            <person name="Mueller R.-W."/>
            <person name="Bruemmer F."/>
            <person name="Labrenz M."/>
            <person name="Spormann A.M."/>
            <person name="Op den Camp H."/>
            <person name="Overmann J."/>
            <person name="Amann R."/>
            <person name="Jetten M.S.M."/>
            <person name="Mascher T."/>
            <person name="Medema M.H."/>
            <person name="Devos D.P."/>
            <person name="Kaster A.-K."/>
            <person name="Ovreas L."/>
            <person name="Rohde M."/>
            <person name="Galperin M.Y."/>
            <person name="Jogler C."/>
        </authorList>
    </citation>
    <scope>NUCLEOTIDE SEQUENCE [LARGE SCALE GENOMIC DNA]</scope>
    <source>
        <strain evidence="3 4">HG15A2</strain>
    </source>
</reference>
<dbReference type="OrthoDB" id="342534at2"/>
<feature type="domain" description="Fatty acid desaturase" evidence="2">
    <location>
        <begin position="50"/>
        <end position="263"/>
    </location>
</feature>
<dbReference type="InterPro" id="IPR005804">
    <property type="entry name" value="FA_desaturase_dom"/>
</dbReference>